<evidence type="ECO:0000256" key="6">
    <source>
        <dbReference type="ARBA" id="ARBA00022679"/>
    </source>
</evidence>
<dbReference type="InterPro" id="IPR004358">
    <property type="entry name" value="Sig_transdc_His_kin-like_C"/>
</dbReference>
<evidence type="ECO:0000259" key="17">
    <source>
        <dbReference type="PROSITE" id="PS50112"/>
    </source>
</evidence>
<dbReference type="InterPro" id="IPR029151">
    <property type="entry name" value="Sensor-like_sf"/>
</dbReference>
<dbReference type="Gene3D" id="1.10.287.130">
    <property type="match status" value="1"/>
</dbReference>
<dbReference type="AlphaFoldDB" id="A0A285GPR4"/>
<dbReference type="PROSITE" id="PS50885">
    <property type="entry name" value="HAMP"/>
    <property type="match status" value="1"/>
</dbReference>
<sequence length="729" mass="84241">MKSLSKRLKPDTLKGQLMFWASLLLLLVGVSSIVIVSLIEYKDRKEEVVAQLEEVLGVQELFIDSWFQERKTDLKTIAKLKEVRTHNSKEIESILYFTLESKKEFSNLHYINNEGVIEFTTLEDAGGVNVSDRKYYQKAINGQSYISDVLVGRIAGNLYVFISNPVKDDQGQIQGVIMGAVQLQTIEKILNKYNLGETGETYLIHQQGGLITLPRLINTLKKTEKIKRMDYRIDTKIVKAAKQGTKLIDSYQDYRGKAVFGTYRKINNDRWLIIGEIDASEALASLYQQILLISLAILVIVAVLIYITKRLIERIERPMEYLLEGTQMLEAGKYDYKIDFKAIPSAPVEFIQLCNTFNTMAEEINKNIKLLEENKERYRSLFRNNIAAVFSIDLEGRFLDINSAAQQLTGYFKEELIGSFFTELLPQDQIEKGRNLFLDTAKGKAELVELTIVDKEDNRIELMLTSMPIIINNKIIGVYKIAIDITENKRNEERIFKVSEELRRSNKDLQQFAYVASHDLQEPLRMVTSYLQLLERRYKDKLDEDANEFINFAVDGAKRMQTLINDLLEYSRVNTRGKEFKEIDGNQLIEEVKRNLSIFIEEKNAKIIYEPLADFYGDRVQLVQLFQNLIQNGIKFNDKEEPQIDISMEEKDDAWQFAISDNGIGFSAEYSERIFTIFQRLHSYNEYQGTGIGLAICKRIVERHGGEIWVESEEGKGSTFYFTIKQRRI</sequence>
<dbReference type="SUPFAM" id="SSF55785">
    <property type="entry name" value="PYP-like sensor domain (PAS domain)"/>
    <property type="match status" value="1"/>
</dbReference>
<comment type="subcellular location">
    <subcellularLocation>
        <location evidence="2">Cell membrane</location>
        <topology evidence="2">Multi-pass membrane protein</topology>
    </subcellularLocation>
</comment>
<name>A0A285GPR4_9FIRM</name>
<dbReference type="InterPro" id="IPR005467">
    <property type="entry name" value="His_kinase_dom"/>
</dbReference>
<organism evidence="19 20">
    <name type="scientific">Orenia metallireducens</name>
    <dbReference type="NCBI Taxonomy" id="1413210"/>
    <lineage>
        <taxon>Bacteria</taxon>
        <taxon>Bacillati</taxon>
        <taxon>Bacillota</taxon>
        <taxon>Clostridia</taxon>
        <taxon>Halanaerobiales</taxon>
        <taxon>Halobacteroidaceae</taxon>
        <taxon>Orenia</taxon>
    </lineage>
</organism>
<protein>
    <recommendedName>
        <fullName evidence="3">histidine kinase</fullName>
        <ecNumber evidence="3">2.7.13.3</ecNumber>
    </recommendedName>
</protein>
<dbReference type="Gene3D" id="6.10.340.10">
    <property type="match status" value="1"/>
</dbReference>
<dbReference type="PROSITE" id="PS50109">
    <property type="entry name" value="HIS_KIN"/>
    <property type="match status" value="1"/>
</dbReference>
<dbReference type="InterPro" id="IPR036097">
    <property type="entry name" value="HisK_dim/P_sf"/>
</dbReference>
<dbReference type="GO" id="GO:0006355">
    <property type="term" value="P:regulation of DNA-templated transcription"/>
    <property type="evidence" value="ECO:0007669"/>
    <property type="project" value="InterPro"/>
</dbReference>
<feature type="transmembrane region" description="Helical" evidence="15">
    <location>
        <begin position="286"/>
        <end position="307"/>
    </location>
</feature>
<dbReference type="InterPro" id="IPR003661">
    <property type="entry name" value="HisK_dim/P_dom"/>
</dbReference>
<dbReference type="InterPro" id="IPR003660">
    <property type="entry name" value="HAMP_dom"/>
</dbReference>
<keyword evidence="5" id="KW-0597">Phosphoprotein</keyword>
<evidence type="ECO:0000313" key="20">
    <source>
        <dbReference type="Proteomes" id="UP000219573"/>
    </source>
</evidence>
<dbReference type="GO" id="GO:0005886">
    <property type="term" value="C:plasma membrane"/>
    <property type="evidence" value="ECO:0007669"/>
    <property type="project" value="UniProtKB-SubCell"/>
</dbReference>
<evidence type="ECO:0000256" key="2">
    <source>
        <dbReference type="ARBA" id="ARBA00004651"/>
    </source>
</evidence>
<evidence type="ECO:0000256" key="3">
    <source>
        <dbReference type="ARBA" id="ARBA00012438"/>
    </source>
</evidence>
<feature type="coiled-coil region" evidence="14">
    <location>
        <begin position="354"/>
        <end position="381"/>
    </location>
</feature>
<dbReference type="Pfam" id="PF02743">
    <property type="entry name" value="dCache_1"/>
    <property type="match status" value="1"/>
</dbReference>
<dbReference type="InterPro" id="IPR036890">
    <property type="entry name" value="HATPase_C_sf"/>
</dbReference>
<dbReference type="FunFam" id="3.30.565.10:FF:000006">
    <property type="entry name" value="Sensor histidine kinase WalK"/>
    <property type="match status" value="1"/>
</dbReference>
<reference evidence="20" key="1">
    <citation type="submission" date="2017-09" db="EMBL/GenBank/DDBJ databases">
        <authorList>
            <person name="Varghese N."/>
            <person name="Submissions S."/>
        </authorList>
    </citation>
    <scope>NUCLEOTIDE SEQUENCE [LARGE SCALE GENOMIC DNA]</scope>
    <source>
        <strain evidence="20">MSL47</strain>
    </source>
</reference>
<dbReference type="CDD" id="cd06225">
    <property type="entry name" value="HAMP"/>
    <property type="match status" value="1"/>
</dbReference>
<evidence type="ECO:0000259" key="18">
    <source>
        <dbReference type="PROSITE" id="PS50885"/>
    </source>
</evidence>
<dbReference type="SMART" id="SM00388">
    <property type="entry name" value="HisKA"/>
    <property type="match status" value="1"/>
</dbReference>
<dbReference type="InterPro" id="IPR000014">
    <property type="entry name" value="PAS"/>
</dbReference>
<dbReference type="Gene3D" id="3.30.450.20">
    <property type="entry name" value="PAS domain"/>
    <property type="match status" value="2"/>
</dbReference>
<feature type="domain" description="PAS" evidence="17">
    <location>
        <begin position="374"/>
        <end position="444"/>
    </location>
</feature>
<dbReference type="RefSeq" id="WP_097017566.1">
    <property type="nucleotide sequence ID" value="NZ_OBDZ01000009.1"/>
</dbReference>
<keyword evidence="6" id="KW-0808">Transferase</keyword>
<dbReference type="InterPro" id="IPR033479">
    <property type="entry name" value="dCache_1"/>
</dbReference>
<keyword evidence="10" id="KW-0067">ATP-binding</keyword>
<dbReference type="SMART" id="SM00091">
    <property type="entry name" value="PAS"/>
    <property type="match status" value="1"/>
</dbReference>
<dbReference type="PANTHER" id="PTHR43304">
    <property type="entry name" value="PHYTOCHROME-LIKE PROTEIN CPH1"/>
    <property type="match status" value="1"/>
</dbReference>
<dbReference type="SUPFAM" id="SSF47384">
    <property type="entry name" value="Homodimeric domain of signal transducing histidine kinase"/>
    <property type="match status" value="1"/>
</dbReference>
<evidence type="ECO:0000256" key="13">
    <source>
        <dbReference type="ARBA" id="ARBA00023136"/>
    </source>
</evidence>
<dbReference type="GO" id="GO:0005524">
    <property type="term" value="F:ATP binding"/>
    <property type="evidence" value="ECO:0007669"/>
    <property type="project" value="UniProtKB-KW"/>
</dbReference>
<evidence type="ECO:0000256" key="15">
    <source>
        <dbReference type="SAM" id="Phobius"/>
    </source>
</evidence>
<evidence type="ECO:0000256" key="11">
    <source>
        <dbReference type="ARBA" id="ARBA00022989"/>
    </source>
</evidence>
<dbReference type="PANTHER" id="PTHR43304:SF1">
    <property type="entry name" value="PAC DOMAIN-CONTAINING PROTEIN"/>
    <property type="match status" value="1"/>
</dbReference>
<keyword evidence="14" id="KW-0175">Coiled coil</keyword>
<dbReference type="Gene3D" id="3.30.565.10">
    <property type="entry name" value="Histidine kinase-like ATPase, C-terminal domain"/>
    <property type="match status" value="1"/>
</dbReference>
<dbReference type="Pfam" id="PF00512">
    <property type="entry name" value="HisKA"/>
    <property type="match status" value="1"/>
</dbReference>
<comment type="catalytic activity">
    <reaction evidence="1">
        <text>ATP + protein L-histidine = ADP + protein N-phospho-L-histidine.</text>
        <dbReference type="EC" id="2.7.13.3"/>
    </reaction>
</comment>
<dbReference type="InterPro" id="IPR013767">
    <property type="entry name" value="PAS_fold"/>
</dbReference>
<dbReference type="NCBIfam" id="TIGR00229">
    <property type="entry name" value="sensory_box"/>
    <property type="match status" value="1"/>
</dbReference>
<feature type="domain" description="Histidine kinase" evidence="16">
    <location>
        <begin position="515"/>
        <end position="728"/>
    </location>
</feature>
<evidence type="ECO:0000256" key="14">
    <source>
        <dbReference type="SAM" id="Coils"/>
    </source>
</evidence>
<dbReference type="EMBL" id="OBDZ01000009">
    <property type="protein sequence ID" value="SNY25620.1"/>
    <property type="molecule type" value="Genomic_DNA"/>
</dbReference>
<gene>
    <name evidence="19" type="ORF">SAMN06265827_109124</name>
</gene>
<proteinExistence type="predicted"/>
<dbReference type="SUPFAM" id="SSF55874">
    <property type="entry name" value="ATPase domain of HSP90 chaperone/DNA topoisomerase II/histidine kinase"/>
    <property type="match status" value="1"/>
</dbReference>
<evidence type="ECO:0000256" key="5">
    <source>
        <dbReference type="ARBA" id="ARBA00022553"/>
    </source>
</evidence>
<dbReference type="Pfam" id="PF00989">
    <property type="entry name" value="PAS"/>
    <property type="match status" value="1"/>
</dbReference>
<dbReference type="InterPro" id="IPR035965">
    <property type="entry name" value="PAS-like_dom_sf"/>
</dbReference>
<keyword evidence="12" id="KW-0902">Two-component regulatory system</keyword>
<feature type="domain" description="HAMP" evidence="18">
    <location>
        <begin position="313"/>
        <end position="369"/>
    </location>
</feature>
<dbReference type="PROSITE" id="PS50112">
    <property type="entry name" value="PAS"/>
    <property type="match status" value="1"/>
</dbReference>
<dbReference type="PRINTS" id="PR00344">
    <property type="entry name" value="BCTRLSENSOR"/>
</dbReference>
<evidence type="ECO:0000313" key="19">
    <source>
        <dbReference type="EMBL" id="SNY25620.1"/>
    </source>
</evidence>
<keyword evidence="7 15" id="KW-0812">Transmembrane</keyword>
<dbReference type="InterPro" id="IPR003594">
    <property type="entry name" value="HATPase_dom"/>
</dbReference>
<dbReference type="CDD" id="cd12914">
    <property type="entry name" value="PDC1_DGC_like"/>
    <property type="match status" value="1"/>
</dbReference>
<dbReference type="OrthoDB" id="9813394at2"/>
<evidence type="ECO:0000256" key="9">
    <source>
        <dbReference type="ARBA" id="ARBA00022777"/>
    </source>
</evidence>
<dbReference type="CDD" id="cd00130">
    <property type="entry name" value="PAS"/>
    <property type="match status" value="1"/>
</dbReference>
<accession>A0A285GPR4</accession>
<dbReference type="Proteomes" id="UP000219573">
    <property type="component" value="Unassembled WGS sequence"/>
</dbReference>
<dbReference type="SUPFAM" id="SSF103190">
    <property type="entry name" value="Sensory domain-like"/>
    <property type="match status" value="1"/>
</dbReference>
<dbReference type="CDD" id="cd00082">
    <property type="entry name" value="HisKA"/>
    <property type="match status" value="1"/>
</dbReference>
<keyword evidence="9" id="KW-0418">Kinase</keyword>
<evidence type="ECO:0000256" key="10">
    <source>
        <dbReference type="ARBA" id="ARBA00022840"/>
    </source>
</evidence>
<dbReference type="InterPro" id="IPR052162">
    <property type="entry name" value="Sensor_kinase/Photoreceptor"/>
</dbReference>
<evidence type="ECO:0000256" key="7">
    <source>
        <dbReference type="ARBA" id="ARBA00022692"/>
    </source>
</evidence>
<evidence type="ECO:0000256" key="1">
    <source>
        <dbReference type="ARBA" id="ARBA00000085"/>
    </source>
</evidence>
<keyword evidence="8" id="KW-0547">Nucleotide-binding</keyword>
<evidence type="ECO:0000256" key="4">
    <source>
        <dbReference type="ARBA" id="ARBA00022475"/>
    </source>
</evidence>
<keyword evidence="11 15" id="KW-1133">Transmembrane helix</keyword>
<dbReference type="SMART" id="SM00387">
    <property type="entry name" value="HATPase_c"/>
    <property type="match status" value="1"/>
</dbReference>
<evidence type="ECO:0000259" key="16">
    <source>
        <dbReference type="PROSITE" id="PS50109"/>
    </source>
</evidence>
<dbReference type="EC" id="2.7.13.3" evidence="3"/>
<evidence type="ECO:0000256" key="12">
    <source>
        <dbReference type="ARBA" id="ARBA00023012"/>
    </source>
</evidence>
<dbReference type="Pfam" id="PF02518">
    <property type="entry name" value="HATPase_c"/>
    <property type="match status" value="1"/>
</dbReference>
<keyword evidence="20" id="KW-1185">Reference proteome</keyword>
<dbReference type="GO" id="GO:0000155">
    <property type="term" value="F:phosphorelay sensor kinase activity"/>
    <property type="evidence" value="ECO:0007669"/>
    <property type="project" value="InterPro"/>
</dbReference>
<keyword evidence="13 15" id="KW-0472">Membrane</keyword>
<evidence type="ECO:0000256" key="8">
    <source>
        <dbReference type="ARBA" id="ARBA00022741"/>
    </source>
</evidence>
<keyword evidence="4" id="KW-1003">Cell membrane</keyword>